<name>A0ABT2KCN6_9RHOB</name>
<keyword evidence="2" id="KW-1133">Transmembrane helix</keyword>
<dbReference type="EMBL" id="JANAVZ010000006">
    <property type="protein sequence ID" value="MCT4333605.1"/>
    <property type="molecule type" value="Genomic_DNA"/>
</dbReference>
<feature type="compositionally biased region" description="Basic and acidic residues" evidence="1">
    <location>
        <begin position="18"/>
        <end position="27"/>
    </location>
</feature>
<feature type="compositionally biased region" description="Low complexity" evidence="1">
    <location>
        <begin position="212"/>
        <end position="224"/>
    </location>
</feature>
<evidence type="ECO:0000313" key="4">
    <source>
        <dbReference type="Proteomes" id="UP001320702"/>
    </source>
</evidence>
<keyword evidence="2" id="KW-0472">Membrane</keyword>
<gene>
    <name evidence="3" type="ORF">MU516_12095</name>
</gene>
<feature type="transmembrane region" description="Helical" evidence="2">
    <location>
        <begin position="138"/>
        <end position="160"/>
    </location>
</feature>
<protein>
    <recommendedName>
        <fullName evidence="5">Phage tail protein</fullName>
    </recommendedName>
</protein>
<proteinExistence type="predicted"/>
<sequence>MTKPDQKNTTSNPKGPKAGKDAEDATAGKRQAAKPGTVKAKDVGSGDGTPAAATGGEIAAAESTLVGDAGKGRPAAKAKTATSSAAATPARGQTKAAEPAEGKKANPVTEAPAEAVLRETPASAPTPQQNVTIRKTGFWPVAFGGVVAAGLGAAATIWALPHLPAGWLPDETPEAVAPQIDSDAIRADAVSAARAAAQEEVAALRSELADAAAAAPQENGDAGADSSETVAQSAAQIQALQEQLEQQSTRIEELAARPTIDPETAQNIQALAQRAGALEQQIQSAAETAQTDIAAAQQEAQKLQEAAEDSTRRAEAVAAISALQAALDRGVTPDEARQTLQDAGIDTPDALTREVPSLDSLQAGFGDAARAALRASLREDSTTGGGNPLTNFLRAQTGARSVAPREGDDADAVLSRANAEVEAGRIGGALDQMQTLSDAARTAPAMAEWMAGANAYRDAQSALSDLSANSN</sequence>
<feature type="compositionally biased region" description="Low complexity" evidence="1">
    <location>
        <begin position="48"/>
        <end position="62"/>
    </location>
</feature>
<evidence type="ECO:0000313" key="3">
    <source>
        <dbReference type="EMBL" id="MCT4333605.1"/>
    </source>
</evidence>
<evidence type="ECO:0000256" key="2">
    <source>
        <dbReference type="SAM" id="Phobius"/>
    </source>
</evidence>
<feature type="compositionally biased region" description="Low complexity" evidence="1">
    <location>
        <begin position="75"/>
        <end position="90"/>
    </location>
</feature>
<dbReference type="RefSeq" id="WP_260277461.1">
    <property type="nucleotide sequence ID" value="NZ_JANAVZ010000006.1"/>
</dbReference>
<reference evidence="3 4" key="1">
    <citation type="submission" date="2022-04" db="EMBL/GenBank/DDBJ databases">
        <title>Paracoccus sp. YLB-12 draft genome sequence.</title>
        <authorList>
            <person name="Yu L."/>
        </authorList>
    </citation>
    <scope>NUCLEOTIDE SEQUENCE [LARGE SCALE GENOMIC DNA]</scope>
    <source>
        <strain evidence="3 4">YLB-12</strain>
    </source>
</reference>
<dbReference type="Proteomes" id="UP001320702">
    <property type="component" value="Unassembled WGS sequence"/>
</dbReference>
<feature type="region of interest" description="Disordered" evidence="1">
    <location>
        <begin position="1"/>
        <end position="111"/>
    </location>
</feature>
<keyword evidence="2" id="KW-0812">Transmembrane</keyword>
<accession>A0ABT2KCN6</accession>
<evidence type="ECO:0000256" key="1">
    <source>
        <dbReference type="SAM" id="MobiDB-lite"/>
    </source>
</evidence>
<feature type="region of interest" description="Disordered" evidence="1">
    <location>
        <begin position="212"/>
        <end position="233"/>
    </location>
</feature>
<evidence type="ECO:0008006" key="5">
    <source>
        <dbReference type="Google" id="ProtNLM"/>
    </source>
</evidence>
<keyword evidence="4" id="KW-1185">Reference proteome</keyword>
<organism evidence="3 4">
    <name type="scientific">Paracoccus maritimus</name>
    <dbReference type="NCBI Taxonomy" id="2933292"/>
    <lineage>
        <taxon>Bacteria</taxon>
        <taxon>Pseudomonadati</taxon>
        <taxon>Pseudomonadota</taxon>
        <taxon>Alphaproteobacteria</taxon>
        <taxon>Rhodobacterales</taxon>
        <taxon>Paracoccaceae</taxon>
        <taxon>Paracoccus</taxon>
    </lineage>
</organism>
<comment type="caution">
    <text evidence="3">The sequence shown here is derived from an EMBL/GenBank/DDBJ whole genome shotgun (WGS) entry which is preliminary data.</text>
</comment>